<dbReference type="HOGENOM" id="CLU_2224930_0_0_1"/>
<reference evidence="3" key="2">
    <citation type="submission" date="2015-01" db="EMBL/GenBank/DDBJ databases">
        <title>Evolutionary Origins and Diversification of the Mycorrhizal Mutualists.</title>
        <authorList>
            <consortium name="DOE Joint Genome Institute"/>
            <consortium name="Mycorrhizal Genomics Consortium"/>
            <person name="Kohler A."/>
            <person name="Kuo A."/>
            <person name="Nagy L.G."/>
            <person name="Floudas D."/>
            <person name="Copeland A."/>
            <person name="Barry K.W."/>
            <person name="Cichocki N."/>
            <person name="Veneault-Fourrey C."/>
            <person name="LaButti K."/>
            <person name="Lindquist E.A."/>
            <person name="Lipzen A."/>
            <person name="Lundell T."/>
            <person name="Morin E."/>
            <person name="Murat C."/>
            <person name="Riley R."/>
            <person name="Ohm R."/>
            <person name="Sun H."/>
            <person name="Tunlid A."/>
            <person name="Henrissat B."/>
            <person name="Grigoriev I.V."/>
            <person name="Hibbett D.S."/>
            <person name="Martin F."/>
        </authorList>
    </citation>
    <scope>NUCLEOTIDE SEQUENCE [LARGE SCALE GENOMIC DNA]</scope>
    <source>
        <strain evidence="3">UH-Slu-Lm8-n1</strain>
    </source>
</reference>
<dbReference type="InParanoid" id="A0A0C9ZMW9"/>
<proteinExistence type="predicted"/>
<evidence type="ECO:0000313" key="2">
    <source>
        <dbReference type="EMBL" id="KIK38930.1"/>
    </source>
</evidence>
<gene>
    <name evidence="2" type="ORF">CY34DRAFT_14732</name>
</gene>
<organism evidence="2 3">
    <name type="scientific">Suillus luteus UH-Slu-Lm8-n1</name>
    <dbReference type="NCBI Taxonomy" id="930992"/>
    <lineage>
        <taxon>Eukaryota</taxon>
        <taxon>Fungi</taxon>
        <taxon>Dikarya</taxon>
        <taxon>Basidiomycota</taxon>
        <taxon>Agaricomycotina</taxon>
        <taxon>Agaricomycetes</taxon>
        <taxon>Agaricomycetidae</taxon>
        <taxon>Boletales</taxon>
        <taxon>Suillineae</taxon>
        <taxon>Suillaceae</taxon>
        <taxon>Suillus</taxon>
    </lineage>
</organism>
<accession>A0A0C9ZMW9</accession>
<evidence type="ECO:0000256" key="1">
    <source>
        <dbReference type="SAM" id="MobiDB-lite"/>
    </source>
</evidence>
<evidence type="ECO:0000313" key="3">
    <source>
        <dbReference type="Proteomes" id="UP000054485"/>
    </source>
</evidence>
<feature type="region of interest" description="Disordered" evidence="1">
    <location>
        <begin position="1"/>
        <end position="42"/>
    </location>
</feature>
<dbReference type="AlphaFoldDB" id="A0A0C9ZMW9"/>
<keyword evidence="3" id="KW-1185">Reference proteome</keyword>
<sequence>MAESSALAKQKDGEPGAMLNSPMINAPRRKREKDSPRYGAQHRQVALWEGGNEALPPQWYQYQMLDDEIAYQDITLAMPSRNRPLPGVRLGKRKYVPNSEELMSKI</sequence>
<name>A0A0C9ZMW9_9AGAM</name>
<dbReference type="Proteomes" id="UP000054485">
    <property type="component" value="Unassembled WGS sequence"/>
</dbReference>
<dbReference type="EMBL" id="KN835367">
    <property type="protein sequence ID" value="KIK38930.1"/>
    <property type="molecule type" value="Genomic_DNA"/>
</dbReference>
<protein>
    <submittedName>
        <fullName evidence="2">Uncharacterized protein</fullName>
    </submittedName>
</protein>
<dbReference type="OrthoDB" id="5356487at2759"/>
<reference evidence="2 3" key="1">
    <citation type="submission" date="2014-04" db="EMBL/GenBank/DDBJ databases">
        <authorList>
            <consortium name="DOE Joint Genome Institute"/>
            <person name="Kuo A."/>
            <person name="Ruytinx J."/>
            <person name="Rineau F."/>
            <person name="Colpaert J."/>
            <person name="Kohler A."/>
            <person name="Nagy L.G."/>
            <person name="Floudas D."/>
            <person name="Copeland A."/>
            <person name="Barry K.W."/>
            <person name="Cichocki N."/>
            <person name="Veneault-Fourrey C."/>
            <person name="LaButti K."/>
            <person name="Lindquist E.A."/>
            <person name="Lipzen A."/>
            <person name="Lundell T."/>
            <person name="Morin E."/>
            <person name="Murat C."/>
            <person name="Sun H."/>
            <person name="Tunlid A."/>
            <person name="Henrissat B."/>
            <person name="Grigoriev I.V."/>
            <person name="Hibbett D.S."/>
            <person name="Martin F."/>
            <person name="Nordberg H.P."/>
            <person name="Cantor M.N."/>
            <person name="Hua S.X."/>
        </authorList>
    </citation>
    <scope>NUCLEOTIDE SEQUENCE [LARGE SCALE GENOMIC DNA]</scope>
    <source>
        <strain evidence="2 3">UH-Slu-Lm8-n1</strain>
    </source>
</reference>